<keyword evidence="2" id="KW-0689">Ribosomal protein</keyword>
<evidence type="ECO:0000313" key="2">
    <source>
        <dbReference type="EMBL" id="QAT17386.1"/>
    </source>
</evidence>
<keyword evidence="1" id="KW-0175">Coiled coil</keyword>
<evidence type="ECO:0000313" key="3">
    <source>
        <dbReference type="Proteomes" id="UP000287243"/>
    </source>
</evidence>
<dbReference type="KEGG" id="vai:BU251_06440"/>
<keyword evidence="3" id="KW-1185">Reference proteome</keyword>
<protein>
    <submittedName>
        <fullName evidence="2">50S ribosomal protein L3</fullName>
    </submittedName>
</protein>
<dbReference type="GO" id="GO:0005840">
    <property type="term" value="C:ribosome"/>
    <property type="evidence" value="ECO:0007669"/>
    <property type="project" value="UniProtKB-KW"/>
</dbReference>
<keyword evidence="2" id="KW-0687">Ribonucleoprotein</keyword>
<dbReference type="AlphaFoldDB" id="A0A410P5C6"/>
<dbReference type="Proteomes" id="UP000287243">
    <property type="component" value="Chromosome"/>
</dbReference>
<feature type="coiled-coil region" evidence="1">
    <location>
        <begin position="26"/>
        <end position="83"/>
    </location>
</feature>
<dbReference type="RefSeq" id="WP_128700210.1">
    <property type="nucleotide sequence ID" value="NZ_CP019384.1"/>
</dbReference>
<organism evidence="2 3">
    <name type="scientific">Velamenicoccus archaeovorus</name>
    <dbReference type="NCBI Taxonomy" id="1930593"/>
    <lineage>
        <taxon>Bacteria</taxon>
        <taxon>Pseudomonadati</taxon>
        <taxon>Candidatus Omnitrophota</taxon>
        <taxon>Candidatus Velamenicoccus</taxon>
    </lineage>
</organism>
<proteinExistence type="predicted"/>
<name>A0A410P5C6_VELA1</name>
<evidence type="ECO:0000256" key="1">
    <source>
        <dbReference type="SAM" id="Coils"/>
    </source>
</evidence>
<dbReference type="EMBL" id="CP019384">
    <property type="protein sequence ID" value="QAT17386.1"/>
    <property type="molecule type" value="Genomic_DNA"/>
</dbReference>
<accession>A0A410P5C6</accession>
<gene>
    <name evidence="2" type="ORF">BU251_06440</name>
</gene>
<sequence>MRYVMVVMLVFACILELSLPAPGYCIREGERNSRELREDIQILNLLNGLELSRDQAAFIISKAREAQQLRDSAQQKMASAEAGLTDSYAAIKEQVQEGRVVIEKEDARHFHKIKTEAEGALRQAQARVEEIAAEVEGRLEPYQLAALDAYRPCVIPIVSQGRIGQASSSDGVCRLLERAQRMSSETFQRRKNELAARAIGQLKNRRAVTGEEEAVLRFKVLEAFEEARRMDAADFALQKDLLADRLSQELLPKRHELSRSDKIKTFLLSGNVIPLLEERLSRQA</sequence>
<reference evidence="2 3" key="1">
    <citation type="submission" date="2017-01" db="EMBL/GenBank/DDBJ databases">
        <title>First insights into the biology of 'candidatus Vampirococcus archaeovorus'.</title>
        <authorList>
            <person name="Kizina J."/>
            <person name="Jordan S."/>
            <person name="Stueber K."/>
            <person name="Reinhardt R."/>
            <person name="Harder J."/>
        </authorList>
    </citation>
    <scope>NUCLEOTIDE SEQUENCE [LARGE SCALE GENOMIC DNA]</scope>
    <source>
        <strain evidence="2 3">LiM</strain>
    </source>
</reference>